<name>A0A1E7DSG0_9BACI</name>
<protein>
    <submittedName>
        <fullName evidence="1">Uncharacterized protein</fullName>
    </submittedName>
</protein>
<proteinExistence type="predicted"/>
<evidence type="ECO:0000313" key="2">
    <source>
        <dbReference type="Proteomes" id="UP000095658"/>
    </source>
</evidence>
<organism evidence="1 2">
    <name type="scientific">Domibacillus iocasae</name>
    <dbReference type="NCBI Taxonomy" id="1714016"/>
    <lineage>
        <taxon>Bacteria</taxon>
        <taxon>Bacillati</taxon>
        <taxon>Bacillota</taxon>
        <taxon>Bacilli</taxon>
        <taxon>Bacillales</taxon>
        <taxon>Bacillaceae</taxon>
        <taxon>Domibacillus</taxon>
    </lineage>
</organism>
<sequence length="62" mass="6675">MGTKKKITSVNGTLKTPAGTFKSVVTVKSEDGYVNYFAPNVGFIKGTYNGKTTSELIKVTKK</sequence>
<dbReference type="EMBL" id="MAMP01000007">
    <property type="protein sequence ID" value="OES46011.1"/>
    <property type="molecule type" value="Genomic_DNA"/>
</dbReference>
<keyword evidence="2" id="KW-1185">Reference proteome</keyword>
<evidence type="ECO:0000313" key="1">
    <source>
        <dbReference type="EMBL" id="OES46011.1"/>
    </source>
</evidence>
<dbReference type="Proteomes" id="UP000095658">
    <property type="component" value="Unassembled WGS sequence"/>
</dbReference>
<reference evidence="1 2" key="1">
    <citation type="submission" date="2016-06" db="EMBL/GenBank/DDBJ databases">
        <title>Domibacillus iocasae genome sequencing.</title>
        <authorList>
            <person name="Verma A."/>
            <person name="Pal Y."/>
            <person name="Ojha A.K."/>
            <person name="Krishnamurthi S."/>
        </authorList>
    </citation>
    <scope>NUCLEOTIDE SEQUENCE [LARGE SCALE GENOMIC DNA]</scope>
    <source>
        <strain evidence="1 2">DSM 29979</strain>
    </source>
</reference>
<accession>A0A1E7DSG0</accession>
<dbReference type="AlphaFoldDB" id="A0A1E7DSG0"/>
<gene>
    <name evidence="1" type="ORF">BA724_16735</name>
</gene>
<comment type="caution">
    <text evidence="1">The sequence shown here is derived from an EMBL/GenBank/DDBJ whole genome shotgun (WGS) entry which is preliminary data.</text>
</comment>
<dbReference type="RefSeq" id="WP_069937388.1">
    <property type="nucleotide sequence ID" value="NZ_MAMP01000007.1"/>
</dbReference>